<name>A0A2P2QPQ8_RHIMU</name>
<evidence type="ECO:0000313" key="1">
    <source>
        <dbReference type="EMBL" id="MBX68928.1"/>
    </source>
</evidence>
<dbReference type="EMBL" id="GGEC01088444">
    <property type="protein sequence ID" value="MBX68928.1"/>
    <property type="molecule type" value="Transcribed_RNA"/>
</dbReference>
<proteinExistence type="predicted"/>
<dbReference type="AlphaFoldDB" id="A0A2P2QPQ8"/>
<sequence>MFMLHACKNPPGYNHIDTIRFNYDSKWQYLIRPIKSQG</sequence>
<protein>
    <submittedName>
        <fullName evidence="1">Uncharacterized protein</fullName>
    </submittedName>
</protein>
<accession>A0A2P2QPQ8</accession>
<organism evidence="1">
    <name type="scientific">Rhizophora mucronata</name>
    <name type="common">Asiatic mangrove</name>
    <dbReference type="NCBI Taxonomy" id="61149"/>
    <lineage>
        <taxon>Eukaryota</taxon>
        <taxon>Viridiplantae</taxon>
        <taxon>Streptophyta</taxon>
        <taxon>Embryophyta</taxon>
        <taxon>Tracheophyta</taxon>
        <taxon>Spermatophyta</taxon>
        <taxon>Magnoliopsida</taxon>
        <taxon>eudicotyledons</taxon>
        <taxon>Gunneridae</taxon>
        <taxon>Pentapetalae</taxon>
        <taxon>rosids</taxon>
        <taxon>fabids</taxon>
        <taxon>Malpighiales</taxon>
        <taxon>Rhizophoraceae</taxon>
        <taxon>Rhizophora</taxon>
    </lineage>
</organism>
<reference evidence="1" key="1">
    <citation type="submission" date="2018-02" db="EMBL/GenBank/DDBJ databases">
        <title>Rhizophora mucronata_Transcriptome.</title>
        <authorList>
            <person name="Meera S.P."/>
            <person name="Sreeshan A."/>
            <person name="Augustine A."/>
        </authorList>
    </citation>
    <scope>NUCLEOTIDE SEQUENCE</scope>
    <source>
        <tissue evidence="1">Leaf</tissue>
    </source>
</reference>